<dbReference type="PROSITE" id="PS01081">
    <property type="entry name" value="HTH_TETR_1"/>
    <property type="match status" value="1"/>
</dbReference>
<dbReference type="Pfam" id="PF00440">
    <property type="entry name" value="TetR_N"/>
    <property type="match status" value="1"/>
</dbReference>
<dbReference type="InterPro" id="IPR001647">
    <property type="entry name" value="HTH_TetR"/>
</dbReference>
<accession>A0A1N7PND9</accession>
<dbReference type="Gene3D" id="1.10.357.10">
    <property type="entry name" value="Tetracycline Repressor, domain 2"/>
    <property type="match status" value="1"/>
</dbReference>
<dbReference type="GO" id="GO:0000976">
    <property type="term" value="F:transcription cis-regulatory region binding"/>
    <property type="evidence" value="ECO:0007669"/>
    <property type="project" value="TreeGrafter"/>
</dbReference>
<feature type="domain" description="HTH tetR-type" evidence="4">
    <location>
        <begin position="19"/>
        <end position="79"/>
    </location>
</feature>
<dbReference type="OrthoDB" id="9816320at2"/>
<dbReference type="InterPro" id="IPR009057">
    <property type="entry name" value="Homeodomain-like_sf"/>
</dbReference>
<evidence type="ECO:0000256" key="3">
    <source>
        <dbReference type="SAM" id="MobiDB-lite"/>
    </source>
</evidence>
<evidence type="ECO:0000256" key="1">
    <source>
        <dbReference type="ARBA" id="ARBA00023125"/>
    </source>
</evidence>
<dbReference type="PROSITE" id="PS50977">
    <property type="entry name" value="HTH_TETR_2"/>
    <property type="match status" value="1"/>
</dbReference>
<protein>
    <submittedName>
        <fullName evidence="5">Transcriptional regulator, TetR family</fullName>
    </submittedName>
</protein>
<organism evidence="5 6">
    <name type="scientific">Thalassolituus maritimus</name>
    <dbReference type="NCBI Taxonomy" id="484498"/>
    <lineage>
        <taxon>Bacteria</taxon>
        <taxon>Pseudomonadati</taxon>
        <taxon>Pseudomonadota</taxon>
        <taxon>Gammaproteobacteria</taxon>
        <taxon>Oceanospirillales</taxon>
        <taxon>Oceanospirillaceae</taxon>
        <taxon>Thalassolituus</taxon>
    </lineage>
</organism>
<dbReference type="Pfam" id="PF17918">
    <property type="entry name" value="TetR_C_15"/>
    <property type="match status" value="1"/>
</dbReference>
<dbReference type="SUPFAM" id="SSF46689">
    <property type="entry name" value="Homeodomain-like"/>
    <property type="match status" value="1"/>
</dbReference>
<dbReference type="RefSeq" id="WP_076517440.1">
    <property type="nucleotide sequence ID" value="NZ_FTOH01000010.1"/>
</dbReference>
<dbReference type="STRING" id="484498.SAMN05421686_110121"/>
<dbReference type="PANTHER" id="PTHR30055:SF223">
    <property type="entry name" value="HTH-TYPE TRANSCRIPTIONAL REGULATOR UIDR"/>
    <property type="match status" value="1"/>
</dbReference>
<dbReference type="InterPro" id="IPR023772">
    <property type="entry name" value="DNA-bd_HTH_TetR-type_CS"/>
</dbReference>
<dbReference type="Proteomes" id="UP000185639">
    <property type="component" value="Unassembled WGS sequence"/>
</dbReference>
<dbReference type="GO" id="GO:0003700">
    <property type="term" value="F:DNA-binding transcription factor activity"/>
    <property type="evidence" value="ECO:0007669"/>
    <property type="project" value="TreeGrafter"/>
</dbReference>
<name>A0A1N7PND9_9GAMM</name>
<dbReference type="PANTHER" id="PTHR30055">
    <property type="entry name" value="HTH-TYPE TRANSCRIPTIONAL REGULATOR RUTR"/>
    <property type="match status" value="1"/>
</dbReference>
<dbReference type="PRINTS" id="PR00455">
    <property type="entry name" value="HTHTETR"/>
</dbReference>
<sequence length="210" mass="23618">MTGSTHSKPRRRPSQARSQDTVNCILEATAHILRSEGFRKATTNHIAERAGVSIGSLYQYFPNKQALLRALTEKHLSEMQQQIAVRLSDSLSMPVPEAIASRVDVMLDAHALDPALHAVLTEHASQILPREEQNRLENLYTDLVLGYLNQRSAEICCDDLKLASFILVHSLETLTHRAIASTDPQQNEWISKASLRRHLIRLFTNYLSGQ</sequence>
<evidence type="ECO:0000256" key="2">
    <source>
        <dbReference type="PROSITE-ProRule" id="PRU00335"/>
    </source>
</evidence>
<feature type="region of interest" description="Disordered" evidence="3">
    <location>
        <begin position="1"/>
        <end position="20"/>
    </location>
</feature>
<keyword evidence="6" id="KW-1185">Reference proteome</keyword>
<dbReference type="AlphaFoldDB" id="A0A1N7PND9"/>
<evidence type="ECO:0000313" key="5">
    <source>
        <dbReference type="EMBL" id="SIT12144.1"/>
    </source>
</evidence>
<dbReference type="EMBL" id="FTOH01000010">
    <property type="protein sequence ID" value="SIT12144.1"/>
    <property type="molecule type" value="Genomic_DNA"/>
</dbReference>
<dbReference type="InterPro" id="IPR050109">
    <property type="entry name" value="HTH-type_TetR-like_transc_reg"/>
</dbReference>
<evidence type="ECO:0000313" key="6">
    <source>
        <dbReference type="Proteomes" id="UP000185639"/>
    </source>
</evidence>
<dbReference type="InterPro" id="IPR041669">
    <property type="entry name" value="TetR_C_15"/>
</dbReference>
<reference evidence="6" key="1">
    <citation type="submission" date="2017-01" db="EMBL/GenBank/DDBJ databases">
        <authorList>
            <person name="Varghese N."/>
            <person name="Submissions S."/>
        </authorList>
    </citation>
    <scope>NUCLEOTIDE SEQUENCE [LARGE SCALE GENOMIC DNA]</scope>
    <source>
        <strain evidence="6">DSM 24913</strain>
    </source>
</reference>
<feature type="DNA-binding region" description="H-T-H motif" evidence="2">
    <location>
        <begin position="42"/>
        <end position="61"/>
    </location>
</feature>
<evidence type="ECO:0000259" key="4">
    <source>
        <dbReference type="PROSITE" id="PS50977"/>
    </source>
</evidence>
<keyword evidence="1 2" id="KW-0238">DNA-binding</keyword>
<proteinExistence type="predicted"/>
<gene>
    <name evidence="5" type="ORF">SAMN05421686_110121</name>
</gene>